<keyword evidence="1" id="KW-1133">Transmembrane helix</keyword>
<keyword evidence="3" id="KW-1185">Reference proteome</keyword>
<dbReference type="OrthoDB" id="10376243at2759"/>
<dbReference type="Proteomes" id="UP000886653">
    <property type="component" value="Unassembled WGS sequence"/>
</dbReference>
<sequence>MDIANSQIWLALWIRHRYLWCLTRPVGRFQKQTHLKLLCWLPSKTSCFTQEFQLTFQGTRPPDKMLQRRDDNETQPSDVLLYVRGPELIGFSLSMMLFGIFLILSINYLSATYKVFVQLKAAPIVTTSYNMFQPSKVQTNSLISLVRRLSNPFFTVLGLQIIALTQIVIHFLLFWKPVVVHGPMMDPPDPSLFETRGLILASSLITVVIQAVVQIALLARAKKLNHIATYSVFLWKVVPRPGLDKLRQTESITNMSVAADGDSQDDDARGFENVPTLFQRRRIMNIRNKIRSVAARSNWLWMVMAILEGLGTAAGLVSACIEYKAQGQLIVSDDLKSAASISTPIWYCHSIFLDLLIGASTARDLLSIIKHMLGTDSCVSSLRSLARATCIAAVCLSIVQITLTVLHFTFQVSTWKQIPLCILPRVYEIILIAVLTTSHKSQETQDIYKSSQSTLYDRASRVFSLQVVLSDNDWNLARPMPTRGSPRLKQ</sequence>
<comment type="caution">
    <text evidence="2">The sequence shown here is derived from an EMBL/GenBank/DDBJ whole genome shotgun (WGS) entry which is preliminary data.</text>
</comment>
<reference evidence="2" key="1">
    <citation type="submission" date="2013-11" db="EMBL/GenBank/DDBJ databases">
        <title>Genome sequence of the fusiform rust pathogen reveals effectors for host alternation and coevolution with pine.</title>
        <authorList>
            <consortium name="DOE Joint Genome Institute"/>
            <person name="Smith K."/>
            <person name="Pendleton A."/>
            <person name="Kubisiak T."/>
            <person name="Anderson C."/>
            <person name="Salamov A."/>
            <person name="Aerts A."/>
            <person name="Riley R."/>
            <person name="Clum A."/>
            <person name="Lindquist E."/>
            <person name="Ence D."/>
            <person name="Campbell M."/>
            <person name="Kronenberg Z."/>
            <person name="Feau N."/>
            <person name="Dhillon B."/>
            <person name="Hamelin R."/>
            <person name="Burleigh J."/>
            <person name="Smith J."/>
            <person name="Yandell M."/>
            <person name="Nelson C."/>
            <person name="Grigoriev I."/>
            <person name="Davis J."/>
        </authorList>
    </citation>
    <scope>NUCLEOTIDE SEQUENCE</scope>
    <source>
        <strain evidence="2">G11</strain>
    </source>
</reference>
<dbReference type="EMBL" id="MU167265">
    <property type="protein sequence ID" value="KAG0146151.1"/>
    <property type="molecule type" value="Genomic_DNA"/>
</dbReference>
<keyword evidence="1" id="KW-0472">Membrane</keyword>
<keyword evidence="1" id="KW-0812">Transmembrane</keyword>
<evidence type="ECO:0000313" key="2">
    <source>
        <dbReference type="EMBL" id="KAG0146151.1"/>
    </source>
</evidence>
<feature type="transmembrane region" description="Helical" evidence="1">
    <location>
        <begin position="299"/>
        <end position="324"/>
    </location>
</feature>
<feature type="transmembrane region" description="Helical" evidence="1">
    <location>
        <begin position="88"/>
        <end position="109"/>
    </location>
</feature>
<protein>
    <submittedName>
        <fullName evidence="2">Uncharacterized protein</fullName>
    </submittedName>
</protein>
<dbReference type="AlphaFoldDB" id="A0A9P6TBD8"/>
<feature type="transmembrane region" description="Helical" evidence="1">
    <location>
        <begin position="153"/>
        <end position="175"/>
    </location>
</feature>
<accession>A0A9P6TBD8</accession>
<name>A0A9P6TBD8_9BASI</name>
<evidence type="ECO:0000256" key="1">
    <source>
        <dbReference type="SAM" id="Phobius"/>
    </source>
</evidence>
<feature type="transmembrane region" description="Helical" evidence="1">
    <location>
        <begin position="195"/>
        <end position="219"/>
    </location>
</feature>
<proteinExistence type="predicted"/>
<organism evidence="2 3">
    <name type="scientific">Cronartium quercuum f. sp. fusiforme G11</name>
    <dbReference type="NCBI Taxonomy" id="708437"/>
    <lineage>
        <taxon>Eukaryota</taxon>
        <taxon>Fungi</taxon>
        <taxon>Dikarya</taxon>
        <taxon>Basidiomycota</taxon>
        <taxon>Pucciniomycotina</taxon>
        <taxon>Pucciniomycetes</taxon>
        <taxon>Pucciniales</taxon>
        <taxon>Coleosporiaceae</taxon>
        <taxon>Cronartium</taxon>
    </lineage>
</organism>
<gene>
    <name evidence="2" type="ORF">CROQUDRAFT_671346</name>
</gene>
<evidence type="ECO:0000313" key="3">
    <source>
        <dbReference type="Proteomes" id="UP000886653"/>
    </source>
</evidence>